<accession>A0A8K1C8X7</accession>
<evidence type="ECO:0000313" key="2">
    <source>
        <dbReference type="EMBL" id="TMW58854.1"/>
    </source>
</evidence>
<reference evidence="2" key="1">
    <citation type="submission" date="2019-03" db="EMBL/GenBank/DDBJ databases">
        <title>Long read genome sequence of the mycoparasitic Pythium oligandrum ATCC 38472 isolated from sugarbeet rhizosphere.</title>
        <authorList>
            <person name="Gaulin E."/>
        </authorList>
    </citation>
    <scope>NUCLEOTIDE SEQUENCE</scope>
    <source>
        <strain evidence="2">ATCC 38472_TT</strain>
    </source>
</reference>
<comment type="caution">
    <text evidence="2">The sequence shown here is derived from an EMBL/GenBank/DDBJ whole genome shotgun (WGS) entry which is preliminary data.</text>
</comment>
<feature type="transmembrane region" description="Helical" evidence="1">
    <location>
        <begin position="59"/>
        <end position="79"/>
    </location>
</feature>
<organism evidence="2 3">
    <name type="scientific">Pythium oligandrum</name>
    <name type="common">Mycoparasitic fungus</name>
    <dbReference type="NCBI Taxonomy" id="41045"/>
    <lineage>
        <taxon>Eukaryota</taxon>
        <taxon>Sar</taxon>
        <taxon>Stramenopiles</taxon>
        <taxon>Oomycota</taxon>
        <taxon>Peronosporomycetes</taxon>
        <taxon>Pythiales</taxon>
        <taxon>Pythiaceae</taxon>
        <taxon>Pythium</taxon>
    </lineage>
</organism>
<keyword evidence="1" id="KW-0812">Transmembrane</keyword>
<dbReference type="AlphaFoldDB" id="A0A8K1C8X7"/>
<proteinExistence type="predicted"/>
<keyword evidence="3" id="KW-1185">Reference proteome</keyword>
<gene>
    <name evidence="2" type="ORF">Poli38472_006999</name>
</gene>
<feature type="transmembrane region" description="Helical" evidence="1">
    <location>
        <begin position="318"/>
        <end position="339"/>
    </location>
</feature>
<evidence type="ECO:0000256" key="1">
    <source>
        <dbReference type="SAM" id="Phobius"/>
    </source>
</evidence>
<protein>
    <submittedName>
        <fullName evidence="2">Uncharacterized protein</fullName>
    </submittedName>
</protein>
<keyword evidence="1" id="KW-1133">Transmembrane helix</keyword>
<dbReference type="Proteomes" id="UP000794436">
    <property type="component" value="Unassembled WGS sequence"/>
</dbReference>
<keyword evidence="1" id="KW-0472">Membrane</keyword>
<feature type="transmembrane region" description="Helical" evidence="1">
    <location>
        <begin position="100"/>
        <end position="123"/>
    </location>
</feature>
<sequence length="433" mass="49491">MFLRTSVFTIAAAVSSQEYITELHLPPLKLVLVALCQAASFDAAIIICSEIGGVFPVPFSFFTVAPIFFGFSVFLRLVVDRRVLFNRQDPAKARFLRHQAFRLVDLYGFGPPILFAYAGLAYLYRQVSIGYQLLLTMALQVVKSLGKRGMWQRAQIAPNGDDLACEHVSICIHFFHALFTSSFLQRSKSTLPMLLLLGWSIGYDLVSIFVLRRSMQRAEMTWLRVSEERRKVGKRAFIRQASLFFESQPTNSSPQTLGLSVPVQSSYRRHRVAASAVRQQLQSQTTPHSIKAINATEETWLVEITRLFHRRETILVRLYVDLFVPCVYLIFVTTMMHLTNRQYLKTLQDVHLESLALRMAAQVATKLFTFGILCRLLGSDQDEPKPLEHLACILEIQQLTFHVKLALIALTLFDFSLMHLGHDLTFKFDWIHK</sequence>
<name>A0A8K1C8X7_PYTOL</name>
<feature type="transmembrane region" description="Helical" evidence="1">
    <location>
        <begin position="191"/>
        <end position="211"/>
    </location>
</feature>
<feature type="transmembrane region" description="Helical" evidence="1">
    <location>
        <begin position="399"/>
        <end position="420"/>
    </location>
</feature>
<evidence type="ECO:0000313" key="3">
    <source>
        <dbReference type="Proteomes" id="UP000794436"/>
    </source>
</evidence>
<feature type="transmembrane region" description="Helical" evidence="1">
    <location>
        <begin position="359"/>
        <end position="378"/>
    </location>
</feature>
<dbReference type="EMBL" id="SPLM01000110">
    <property type="protein sequence ID" value="TMW58854.1"/>
    <property type="molecule type" value="Genomic_DNA"/>
</dbReference>